<keyword evidence="6 10" id="KW-0547">Nucleotide-binding</keyword>
<feature type="binding site" evidence="10">
    <location>
        <position position="46"/>
    </location>
    <ligand>
        <name>K(+)</name>
        <dbReference type="ChEBI" id="CHEBI:29103"/>
    </ligand>
</feature>
<dbReference type="SUPFAM" id="SSF55973">
    <property type="entry name" value="S-adenosylmethionine synthetase"/>
    <property type="match status" value="3"/>
</dbReference>
<comment type="similarity">
    <text evidence="2 10 12">Belongs to the AdoMet synthase family.</text>
</comment>
<accession>A0A8I0DN95</accession>
<evidence type="ECO:0000313" key="16">
    <source>
        <dbReference type="EMBL" id="MBC5650299.1"/>
    </source>
</evidence>
<feature type="binding site" description="in other chain" evidence="10">
    <location>
        <begin position="260"/>
        <end position="261"/>
    </location>
    <ligand>
        <name>ATP</name>
        <dbReference type="ChEBI" id="CHEBI:30616"/>
        <note>ligand shared between two neighboring subunits</note>
    </ligand>
</feature>
<keyword evidence="4 10" id="KW-0808">Transferase</keyword>
<feature type="domain" description="S-adenosylmethionine synthetase central" evidence="14">
    <location>
        <begin position="129"/>
        <end position="246"/>
    </location>
</feature>
<feature type="binding site" evidence="10">
    <location>
        <position position="281"/>
    </location>
    <ligand>
        <name>ATP</name>
        <dbReference type="ChEBI" id="CHEBI:30616"/>
        <note>ligand shared between two neighboring subunits</note>
    </ligand>
</feature>
<evidence type="ECO:0000256" key="7">
    <source>
        <dbReference type="ARBA" id="ARBA00022840"/>
    </source>
</evidence>
<feature type="binding site" description="in other chain" evidence="10">
    <location>
        <begin position="178"/>
        <end position="180"/>
    </location>
    <ligand>
        <name>ATP</name>
        <dbReference type="ChEBI" id="CHEBI:30616"/>
        <note>ligand shared between two neighboring subunits</note>
    </ligand>
</feature>
<dbReference type="Proteomes" id="UP000652847">
    <property type="component" value="Unassembled WGS sequence"/>
</dbReference>
<comment type="cofactor">
    <cofactor evidence="10">
        <name>K(+)</name>
        <dbReference type="ChEBI" id="CHEBI:29103"/>
    </cofactor>
    <text evidence="10">Binds 1 potassium ion per subunit.</text>
</comment>
<evidence type="ECO:0000259" key="14">
    <source>
        <dbReference type="Pfam" id="PF02772"/>
    </source>
</evidence>
<gene>
    <name evidence="10" type="primary">metK</name>
    <name evidence="16" type="ORF">H8S54_04000</name>
</gene>
<dbReference type="RefSeq" id="WP_021924424.1">
    <property type="nucleotide sequence ID" value="NZ_JACOOT010000009.1"/>
</dbReference>
<feature type="binding site" evidence="10">
    <location>
        <position position="20"/>
    </location>
    <ligand>
        <name>Mg(2+)</name>
        <dbReference type="ChEBI" id="CHEBI:18420"/>
    </ligand>
</feature>
<dbReference type="GO" id="GO:0004478">
    <property type="term" value="F:methionine adenosyltransferase activity"/>
    <property type="evidence" value="ECO:0007669"/>
    <property type="project" value="UniProtKB-UniRule"/>
</dbReference>
<keyword evidence="7 10" id="KW-0067">ATP-binding</keyword>
<feature type="binding site" description="in other chain" evidence="10">
    <location>
        <position position="102"/>
    </location>
    <ligand>
        <name>L-methionine</name>
        <dbReference type="ChEBI" id="CHEBI:57844"/>
        <note>ligand shared between two neighboring subunits</note>
    </ligand>
</feature>
<dbReference type="Pfam" id="PF02773">
    <property type="entry name" value="S-AdoMet_synt_C"/>
    <property type="match status" value="1"/>
</dbReference>
<comment type="function">
    <text evidence="10">Catalyzes the formation of S-adenosylmethionine (AdoMet) from methionine and ATP. The overall synthetic reaction is composed of two sequential steps, AdoMet formation and the subsequent tripolyphosphate hydrolysis which occurs prior to release of AdoMet from the enzyme.</text>
</comment>
<dbReference type="InterPro" id="IPR022636">
    <property type="entry name" value="S-AdoMet_synthetase_sfam"/>
</dbReference>
<keyword evidence="5 10" id="KW-0479">Metal-binding</keyword>
<evidence type="ECO:0000259" key="13">
    <source>
        <dbReference type="Pfam" id="PF00438"/>
    </source>
</evidence>
<dbReference type="GO" id="GO:0000287">
    <property type="term" value="F:magnesium ion binding"/>
    <property type="evidence" value="ECO:0007669"/>
    <property type="project" value="UniProtKB-UniRule"/>
</dbReference>
<dbReference type="CDD" id="cd18079">
    <property type="entry name" value="S-AdoMet_synt"/>
    <property type="match status" value="1"/>
</dbReference>
<feature type="region of interest" description="Flexible loop" evidence="10">
    <location>
        <begin position="102"/>
        <end position="112"/>
    </location>
</feature>
<evidence type="ECO:0000313" key="17">
    <source>
        <dbReference type="Proteomes" id="UP000652847"/>
    </source>
</evidence>
<dbReference type="AlphaFoldDB" id="A0A8I0DN95"/>
<dbReference type="PROSITE" id="PS00377">
    <property type="entry name" value="ADOMET_SYNTHASE_2"/>
    <property type="match status" value="1"/>
</dbReference>
<dbReference type="PANTHER" id="PTHR11964">
    <property type="entry name" value="S-ADENOSYLMETHIONINE SYNTHETASE"/>
    <property type="match status" value="1"/>
</dbReference>
<evidence type="ECO:0000259" key="15">
    <source>
        <dbReference type="Pfam" id="PF02773"/>
    </source>
</evidence>
<evidence type="ECO:0000256" key="5">
    <source>
        <dbReference type="ARBA" id="ARBA00022723"/>
    </source>
</evidence>
<dbReference type="GO" id="GO:0005737">
    <property type="term" value="C:cytoplasm"/>
    <property type="evidence" value="ECO:0007669"/>
    <property type="project" value="UniProtKB-SubCell"/>
</dbReference>
<dbReference type="InterPro" id="IPR022630">
    <property type="entry name" value="S-AdoMet_synt_C"/>
</dbReference>
<feature type="binding site" description="in other chain" evidence="10">
    <location>
        <position position="18"/>
    </location>
    <ligand>
        <name>ATP</name>
        <dbReference type="ChEBI" id="CHEBI:30616"/>
        <note>ligand shared between two neighboring subunits</note>
    </ligand>
</feature>
<feature type="binding site" evidence="10">
    <location>
        <position position="254"/>
    </location>
    <ligand>
        <name>L-methionine</name>
        <dbReference type="ChEBI" id="CHEBI:57844"/>
        <note>ligand shared between two neighboring subunits</note>
    </ligand>
</feature>
<dbReference type="Pfam" id="PF00438">
    <property type="entry name" value="S-AdoMet_synt_N"/>
    <property type="match status" value="1"/>
</dbReference>
<dbReference type="NCBIfam" id="TIGR01034">
    <property type="entry name" value="metK"/>
    <property type="match status" value="1"/>
</dbReference>
<feature type="binding site" evidence="10">
    <location>
        <position position="277"/>
    </location>
    <ligand>
        <name>ATP</name>
        <dbReference type="ChEBI" id="CHEBI:30616"/>
        <note>ligand shared between two neighboring subunits</note>
    </ligand>
</feature>
<evidence type="ECO:0000256" key="4">
    <source>
        <dbReference type="ARBA" id="ARBA00022679"/>
    </source>
</evidence>
<feature type="binding site" description="in other chain" evidence="10">
    <location>
        <begin position="245"/>
        <end position="246"/>
    </location>
    <ligand>
        <name>ATP</name>
        <dbReference type="ChEBI" id="CHEBI:30616"/>
        <note>ligand shared between two neighboring subunits</note>
    </ligand>
</feature>
<comment type="cofactor">
    <cofactor evidence="10">
        <name>Mg(2+)</name>
        <dbReference type="ChEBI" id="CHEBI:18420"/>
    </cofactor>
    <text evidence="10">Binds 2 divalent ions per subunit.</text>
</comment>
<dbReference type="GO" id="GO:0006730">
    <property type="term" value="P:one-carbon metabolic process"/>
    <property type="evidence" value="ECO:0007669"/>
    <property type="project" value="UniProtKB-KW"/>
</dbReference>
<evidence type="ECO:0000256" key="10">
    <source>
        <dbReference type="HAMAP-Rule" id="MF_00086"/>
    </source>
</evidence>
<comment type="catalytic activity">
    <reaction evidence="10">
        <text>L-methionine + ATP + H2O = S-adenosyl-L-methionine + phosphate + diphosphate</text>
        <dbReference type="Rhea" id="RHEA:21080"/>
        <dbReference type="ChEBI" id="CHEBI:15377"/>
        <dbReference type="ChEBI" id="CHEBI:30616"/>
        <dbReference type="ChEBI" id="CHEBI:33019"/>
        <dbReference type="ChEBI" id="CHEBI:43474"/>
        <dbReference type="ChEBI" id="CHEBI:57844"/>
        <dbReference type="ChEBI" id="CHEBI:59789"/>
        <dbReference type="EC" id="2.5.1.6"/>
    </reaction>
</comment>
<dbReference type="InterPro" id="IPR022628">
    <property type="entry name" value="S-AdoMet_synt_N"/>
</dbReference>
<dbReference type="UniPathway" id="UPA00315">
    <property type="reaction ID" value="UER00080"/>
</dbReference>
<dbReference type="Gene3D" id="3.30.300.10">
    <property type="match status" value="3"/>
</dbReference>
<keyword evidence="3 10" id="KW-0554">One-carbon metabolism</keyword>
<dbReference type="GO" id="GO:0005524">
    <property type="term" value="F:ATP binding"/>
    <property type="evidence" value="ECO:0007669"/>
    <property type="project" value="UniProtKB-UniRule"/>
</dbReference>
<dbReference type="InterPro" id="IPR022629">
    <property type="entry name" value="S-AdoMet_synt_central"/>
</dbReference>
<evidence type="ECO:0000256" key="11">
    <source>
        <dbReference type="RuleBase" id="RU000542"/>
    </source>
</evidence>
<comment type="pathway">
    <text evidence="1 10">Amino-acid biosynthesis; S-adenosyl-L-methionine biosynthesis; S-adenosyl-L-methionine from L-methionine: step 1/1.</text>
</comment>
<feature type="domain" description="S-adenosylmethionine synthetase C-terminal" evidence="15">
    <location>
        <begin position="248"/>
        <end position="386"/>
    </location>
</feature>
<keyword evidence="9 10" id="KW-0630">Potassium</keyword>
<feature type="binding site" evidence="10">
    <location>
        <position position="254"/>
    </location>
    <ligand>
        <name>ATP</name>
        <dbReference type="ChEBI" id="CHEBI:30616"/>
        <note>ligand shared between two neighboring subunits</note>
    </ligand>
</feature>
<dbReference type="PROSITE" id="PS00376">
    <property type="entry name" value="ADOMET_SYNTHASE_1"/>
    <property type="match status" value="1"/>
</dbReference>
<dbReference type="InterPro" id="IPR002133">
    <property type="entry name" value="S-AdoMet_synthetase"/>
</dbReference>
<comment type="subunit">
    <text evidence="10">Homotetramer; dimer of dimers.</text>
</comment>
<evidence type="ECO:0000256" key="12">
    <source>
        <dbReference type="RuleBase" id="RU004462"/>
    </source>
</evidence>
<keyword evidence="8 10" id="KW-0460">Magnesium</keyword>
<evidence type="ECO:0000256" key="3">
    <source>
        <dbReference type="ARBA" id="ARBA00022563"/>
    </source>
</evidence>
<dbReference type="EC" id="2.5.1.6" evidence="10"/>
<feature type="binding site" description="in other chain" evidence="10">
    <location>
        <position position="59"/>
    </location>
    <ligand>
        <name>L-methionine</name>
        <dbReference type="ChEBI" id="CHEBI:57844"/>
        <note>ligand shared between two neighboring subunits</note>
    </ligand>
</feature>
<comment type="caution">
    <text evidence="16">The sequence shown here is derived from an EMBL/GenBank/DDBJ whole genome shotgun (WGS) entry which is preliminary data.</text>
</comment>
<comment type="subcellular location">
    <subcellularLocation>
        <location evidence="10 11">Cytoplasm</location>
    </subcellularLocation>
</comment>
<keyword evidence="10" id="KW-0963">Cytoplasm</keyword>
<feature type="domain" description="S-adenosylmethionine synthetase N-terminal" evidence="13">
    <location>
        <begin position="7"/>
        <end position="103"/>
    </location>
</feature>
<dbReference type="PIRSF" id="PIRSF000497">
    <property type="entry name" value="MAT"/>
    <property type="match status" value="1"/>
</dbReference>
<dbReference type="InterPro" id="IPR022631">
    <property type="entry name" value="ADOMET_SYNTHASE_CS"/>
</dbReference>
<dbReference type="FunFam" id="3.30.300.10:FF:000004">
    <property type="entry name" value="S-adenosylmethionine synthase"/>
    <property type="match status" value="1"/>
</dbReference>
<sequence length="399" mass="43878">MENKEKILFTSESVTEGHPDKICDAISDAILDALIAQDPMSRVACETATTTGLVLVMGEITSKANIDIQSIVRETIREIGYTRGKFGFDADTCAVITALDKQSTDIAMGVDKALEQKENQMDEDELDSIGAGDQGIQFGYASNETEEYMPYAINMAHKLARQLTKVRKDGTLKYLRPDGKTQVTVEYDENGKPFRIDAVVCSTQHDPDVTQEQIHADIKKYVFDEIIPADMVDEDTKYFINPTGRFVIGGPNGDSGLTGRKIIVDTYGGTGRHGGGAFSGKDCTKVDRSAAYAARYVAKNIVAAGLADKCEIQLSYAIGVAHPTSVHVETFGTGKVSDSKLVEIIRENFDLRPAGIIKMLDLRRPIYKQTSAYGHFGRTDVDLPWEHLDKVENLKKYLA</sequence>
<evidence type="ECO:0000256" key="2">
    <source>
        <dbReference type="ARBA" id="ARBA00009685"/>
    </source>
</evidence>
<feature type="binding site" description="in other chain" evidence="10">
    <location>
        <position position="285"/>
    </location>
    <ligand>
        <name>L-methionine</name>
        <dbReference type="ChEBI" id="CHEBI:57844"/>
        <note>ligand shared between two neighboring subunits</note>
    </ligand>
</feature>
<keyword evidence="17" id="KW-1185">Reference proteome</keyword>
<evidence type="ECO:0000256" key="1">
    <source>
        <dbReference type="ARBA" id="ARBA00005224"/>
    </source>
</evidence>
<name>A0A8I0DN95_9FIRM</name>
<evidence type="ECO:0000256" key="9">
    <source>
        <dbReference type="ARBA" id="ARBA00022958"/>
    </source>
</evidence>
<dbReference type="FunFam" id="3.30.300.10:FF:000003">
    <property type="entry name" value="S-adenosylmethionine synthase"/>
    <property type="match status" value="1"/>
</dbReference>
<dbReference type="GO" id="GO:0006556">
    <property type="term" value="P:S-adenosylmethionine biosynthetic process"/>
    <property type="evidence" value="ECO:0007669"/>
    <property type="project" value="UniProtKB-UniRule"/>
</dbReference>
<organism evidence="16 17">
    <name type="scientific">Blautia segnis</name>
    <dbReference type="NCBI Taxonomy" id="2763030"/>
    <lineage>
        <taxon>Bacteria</taxon>
        <taxon>Bacillati</taxon>
        <taxon>Bacillota</taxon>
        <taxon>Clostridia</taxon>
        <taxon>Lachnospirales</taxon>
        <taxon>Lachnospiraceae</taxon>
        <taxon>Blautia</taxon>
    </lineage>
</organism>
<protein>
    <recommendedName>
        <fullName evidence="10">S-adenosylmethionine synthase</fullName>
        <shortName evidence="10">AdoMet synthase</shortName>
        <ecNumber evidence="10">2.5.1.6</ecNumber>
    </recommendedName>
    <alternativeName>
        <fullName evidence="10">MAT</fullName>
    </alternativeName>
    <alternativeName>
        <fullName evidence="10">Methionine adenosyltransferase</fullName>
    </alternativeName>
</protein>
<dbReference type="HAMAP" id="MF_00086">
    <property type="entry name" value="S_AdoMet_synth1"/>
    <property type="match status" value="1"/>
</dbReference>
<reference evidence="16 17" key="1">
    <citation type="submission" date="2020-08" db="EMBL/GenBank/DDBJ databases">
        <title>Genome public.</title>
        <authorList>
            <person name="Liu C."/>
            <person name="Sun Q."/>
        </authorList>
    </citation>
    <scope>NUCLEOTIDE SEQUENCE [LARGE SCALE GENOMIC DNA]</scope>
    <source>
        <strain evidence="16 17">BX17</strain>
    </source>
</reference>
<dbReference type="EMBL" id="JACOOT010000009">
    <property type="protein sequence ID" value="MBC5650299.1"/>
    <property type="molecule type" value="Genomic_DNA"/>
</dbReference>
<proteinExistence type="inferred from homology"/>
<evidence type="ECO:0000256" key="8">
    <source>
        <dbReference type="ARBA" id="ARBA00022842"/>
    </source>
</evidence>
<evidence type="ECO:0000256" key="6">
    <source>
        <dbReference type="ARBA" id="ARBA00022741"/>
    </source>
</evidence>
<dbReference type="Pfam" id="PF02772">
    <property type="entry name" value="S-AdoMet_synt_M"/>
    <property type="match status" value="1"/>
</dbReference>